<name>A0A0V1AI35_9BILA</name>
<dbReference type="Proteomes" id="UP000054783">
    <property type="component" value="Unassembled WGS sequence"/>
</dbReference>
<keyword evidence="2" id="KW-1185">Reference proteome</keyword>
<organism evidence="1 2">
    <name type="scientific">Trichinella patagoniensis</name>
    <dbReference type="NCBI Taxonomy" id="990121"/>
    <lineage>
        <taxon>Eukaryota</taxon>
        <taxon>Metazoa</taxon>
        <taxon>Ecdysozoa</taxon>
        <taxon>Nematoda</taxon>
        <taxon>Enoplea</taxon>
        <taxon>Dorylaimia</taxon>
        <taxon>Trichinellida</taxon>
        <taxon>Trichinellidae</taxon>
        <taxon>Trichinella</taxon>
    </lineage>
</organism>
<dbReference type="OrthoDB" id="5918794at2759"/>
<gene>
    <name evidence="1" type="ORF">T12_5593</name>
</gene>
<sequence length="201" mass="23532">MTRCDKKQNKSRLEREFELFASFHHLSVDDHHRDGVDIGNKAAPNRRHMLSSKMMPDSKDVKCRHIAGIFAKSDRPKWSLFWSFKRSKLTKSVAGEVGLRQHRSRDSRRLLQTDQPVWTCLEVQNFRFHASMVQHSARITQNANVSFSSFISLDAKTESLILLTLLDVFCEWMRDFMEERNCRDPLPLNSYEQWTDGRSDG</sequence>
<evidence type="ECO:0000313" key="2">
    <source>
        <dbReference type="Proteomes" id="UP000054783"/>
    </source>
</evidence>
<comment type="caution">
    <text evidence="1">The sequence shown here is derived from an EMBL/GenBank/DDBJ whole genome shotgun (WGS) entry which is preliminary data.</text>
</comment>
<proteinExistence type="predicted"/>
<dbReference type="AlphaFoldDB" id="A0A0V1AI35"/>
<reference evidence="1 2" key="1">
    <citation type="submission" date="2015-01" db="EMBL/GenBank/DDBJ databases">
        <title>Evolution of Trichinella species and genotypes.</title>
        <authorList>
            <person name="Korhonen P.K."/>
            <person name="Edoardo P."/>
            <person name="Giuseppe L.R."/>
            <person name="Gasser R.B."/>
        </authorList>
    </citation>
    <scope>NUCLEOTIDE SEQUENCE [LARGE SCALE GENOMIC DNA]</scope>
    <source>
        <strain evidence="1">ISS2496</strain>
    </source>
</reference>
<accession>A0A0V1AI35</accession>
<dbReference type="EMBL" id="JYDQ01000001">
    <property type="protein sequence ID" value="KRY23996.1"/>
    <property type="molecule type" value="Genomic_DNA"/>
</dbReference>
<protein>
    <submittedName>
        <fullName evidence="1">Uncharacterized protein</fullName>
    </submittedName>
</protein>
<evidence type="ECO:0000313" key="1">
    <source>
        <dbReference type="EMBL" id="KRY23996.1"/>
    </source>
</evidence>